<reference evidence="2 3" key="1">
    <citation type="journal article" date="2019" name="Sci. Rep.">
        <title>Orb-weaving spider Araneus ventricosus genome elucidates the spidroin gene catalogue.</title>
        <authorList>
            <person name="Kono N."/>
            <person name="Nakamura H."/>
            <person name="Ohtoshi R."/>
            <person name="Moran D.A.P."/>
            <person name="Shinohara A."/>
            <person name="Yoshida Y."/>
            <person name="Fujiwara M."/>
            <person name="Mori M."/>
            <person name="Tomita M."/>
            <person name="Arakawa K."/>
        </authorList>
    </citation>
    <scope>NUCLEOTIDE SEQUENCE [LARGE SCALE GENOMIC DNA]</scope>
</reference>
<proteinExistence type="predicted"/>
<keyword evidence="1" id="KW-0472">Membrane</keyword>
<evidence type="ECO:0000256" key="1">
    <source>
        <dbReference type="SAM" id="Phobius"/>
    </source>
</evidence>
<evidence type="ECO:0000313" key="2">
    <source>
        <dbReference type="EMBL" id="GBO15366.1"/>
    </source>
</evidence>
<dbReference type="AlphaFoldDB" id="A0A4Y2UUJ7"/>
<feature type="transmembrane region" description="Helical" evidence="1">
    <location>
        <begin position="74"/>
        <end position="97"/>
    </location>
</feature>
<comment type="caution">
    <text evidence="2">The sequence shown here is derived from an EMBL/GenBank/DDBJ whole genome shotgun (WGS) entry which is preliminary data.</text>
</comment>
<accession>A0A4Y2UUJ7</accession>
<dbReference type="EMBL" id="BGPR01039411">
    <property type="protein sequence ID" value="GBO15366.1"/>
    <property type="molecule type" value="Genomic_DNA"/>
</dbReference>
<sequence>MHRHHIRCRCALLTADMGGDIGRWRTLLLITVYFGDALASGFMLLPACAVLYGARRAVLLAGGADGHGVCRHQLAARAAGARALSAAAVCAFMLVAVDRGWLASP</sequence>
<name>A0A4Y2UUJ7_ARAVE</name>
<feature type="transmembrane region" description="Helical" evidence="1">
    <location>
        <begin position="27"/>
        <end position="54"/>
    </location>
</feature>
<keyword evidence="1" id="KW-1133">Transmembrane helix</keyword>
<keyword evidence="1" id="KW-0812">Transmembrane</keyword>
<organism evidence="2 3">
    <name type="scientific">Araneus ventricosus</name>
    <name type="common">Orbweaver spider</name>
    <name type="synonym">Epeira ventricosa</name>
    <dbReference type="NCBI Taxonomy" id="182803"/>
    <lineage>
        <taxon>Eukaryota</taxon>
        <taxon>Metazoa</taxon>
        <taxon>Ecdysozoa</taxon>
        <taxon>Arthropoda</taxon>
        <taxon>Chelicerata</taxon>
        <taxon>Arachnida</taxon>
        <taxon>Araneae</taxon>
        <taxon>Araneomorphae</taxon>
        <taxon>Entelegynae</taxon>
        <taxon>Araneoidea</taxon>
        <taxon>Araneidae</taxon>
        <taxon>Araneus</taxon>
    </lineage>
</organism>
<evidence type="ECO:0000313" key="3">
    <source>
        <dbReference type="Proteomes" id="UP000499080"/>
    </source>
</evidence>
<gene>
    <name evidence="2" type="ORF">AVEN_241894_1</name>
</gene>
<protein>
    <submittedName>
        <fullName evidence="2">Uncharacterized protein</fullName>
    </submittedName>
</protein>
<keyword evidence="3" id="KW-1185">Reference proteome</keyword>
<dbReference type="Proteomes" id="UP000499080">
    <property type="component" value="Unassembled WGS sequence"/>
</dbReference>